<dbReference type="OrthoDB" id="422086at2759"/>
<dbReference type="EMBL" id="KV427623">
    <property type="protein sequence ID" value="KZT06649.1"/>
    <property type="molecule type" value="Genomic_DNA"/>
</dbReference>
<evidence type="ECO:0000256" key="4">
    <source>
        <dbReference type="ARBA" id="ARBA00023136"/>
    </source>
</evidence>
<keyword evidence="2 5" id="KW-0812">Transmembrane</keyword>
<comment type="subcellular location">
    <subcellularLocation>
        <location evidence="5">Endoplasmic reticulum membrane</location>
        <topology evidence="5">Multi-pass membrane protein</topology>
    </subcellularLocation>
    <subcellularLocation>
        <location evidence="1">Membrane</location>
        <topology evidence="1">Multi-pass membrane protein</topology>
    </subcellularLocation>
</comment>
<dbReference type="GO" id="GO:0005789">
    <property type="term" value="C:endoplasmic reticulum membrane"/>
    <property type="evidence" value="ECO:0007669"/>
    <property type="project" value="UniProtKB-SubCell"/>
</dbReference>
<organism evidence="6 7">
    <name type="scientific">Laetiporus sulphureus 93-53</name>
    <dbReference type="NCBI Taxonomy" id="1314785"/>
    <lineage>
        <taxon>Eukaryota</taxon>
        <taxon>Fungi</taxon>
        <taxon>Dikarya</taxon>
        <taxon>Basidiomycota</taxon>
        <taxon>Agaricomycotina</taxon>
        <taxon>Agaricomycetes</taxon>
        <taxon>Polyporales</taxon>
        <taxon>Laetiporus</taxon>
    </lineage>
</organism>
<accession>A0A165EB99</accession>
<protein>
    <recommendedName>
        <fullName evidence="5">Protein-S-isoprenylcysteine O-methyltransferase</fullName>
        <ecNumber evidence="5">2.1.1.100</ecNumber>
    </recommendedName>
</protein>
<feature type="non-terminal residue" evidence="6">
    <location>
        <position position="154"/>
    </location>
</feature>
<proteinExistence type="inferred from homology"/>
<feature type="transmembrane region" description="Helical" evidence="5">
    <location>
        <begin position="96"/>
        <end position="116"/>
    </location>
</feature>
<keyword evidence="7" id="KW-1185">Reference proteome</keyword>
<dbReference type="AlphaFoldDB" id="A0A165EB99"/>
<dbReference type="Proteomes" id="UP000076871">
    <property type="component" value="Unassembled WGS sequence"/>
</dbReference>
<evidence type="ECO:0000313" key="7">
    <source>
        <dbReference type="Proteomes" id="UP000076871"/>
    </source>
</evidence>
<dbReference type="InterPro" id="IPR007269">
    <property type="entry name" value="ICMT_MeTrfase"/>
</dbReference>
<keyword evidence="4 5" id="KW-0472">Membrane</keyword>
<comment type="similarity">
    <text evidence="5">Belongs to the class VI-like SAM-binding methyltransferase superfamily. Isoprenylcysteine carboxyl methyltransferase family.</text>
</comment>
<evidence type="ECO:0000256" key="5">
    <source>
        <dbReference type="RuleBase" id="RU362022"/>
    </source>
</evidence>
<feature type="transmembrane region" description="Helical" evidence="5">
    <location>
        <begin position="51"/>
        <end position="70"/>
    </location>
</feature>
<comment type="catalytic activity">
    <reaction evidence="5">
        <text>[protein]-C-terminal S-[(2E,6E)-farnesyl]-L-cysteine + S-adenosyl-L-methionine = [protein]-C-terminal S-[(2E,6E)-farnesyl]-L-cysteine methyl ester + S-adenosyl-L-homocysteine</text>
        <dbReference type="Rhea" id="RHEA:21672"/>
        <dbReference type="Rhea" id="RHEA-COMP:12125"/>
        <dbReference type="Rhea" id="RHEA-COMP:12126"/>
        <dbReference type="ChEBI" id="CHEBI:57856"/>
        <dbReference type="ChEBI" id="CHEBI:59789"/>
        <dbReference type="ChEBI" id="CHEBI:90510"/>
        <dbReference type="ChEBI" id="CHEBI:90511"/>
        <dbReference type="EC" id="2.1.1.100"/>
    </reaction>
</comment>
<keyword evidence="5" id="KW-0489">Methyltransferase</keyword>
<keyword evidence="5" id="KW-0808">Transferase</keyword>
<keyword evidence="5" id="KW-0256">Endoplasmic reticulum</keyword>
<dbReference type="PANTHER" id="PTHR12714:SF9">
    <property type="entry name" value="PROTEIN-S-ISOPRENYLCYSTEINE O-METHYLTRANSFERASE"/>
    <property type="match status" value="1"/>
</dbReference>
<sequence>LGMLVTLTGALIRMTCFYTLGPLFTFELAITPTHSLVMTGPYAFVRHPSYTGVYFTLLGSSVVALAPGSWLRECWLQLGSCSTQLNSFGLGRSSGVGTFVAWFALGFWVVKVAYALRSTNHRLATEDSELRRAFGPVWEAYAEKVRYRLVPGVY</sequence>
<keyword evidence="5" id="KW-0949">S-adenosyl-L-methionine</keyword>
<comment type="caution">
    <text evidence="5">Lacks conserved residue(s) required for the propagation of feature annotation.</text>
</comment>
<feature type="non-terminal residue" evidence="6">
    <location>
        <position position="1"/>
    </location>
</feature>
<gene>
    <name evidence="6" type="ORF">LAESUDRAFT_603190</name>
</gene>
<dbReference type="EC" id="2.1.1.100" evidence="5"/>
<feature type="transmembrane region" description="Helical" evidence="5">
    <location>
        <begin position="12"/>
        <end position="30"/>
    </location>
</feature>
<keyword evidence="3 5" id="KW-1133">Transmembrane helix</keyword>
<name>A0A165EB99_9APHY</name>
<evidence type="ECO:0000313" key="6">
    <source>
        <dbReference type="EMBL" id="KZT06649.1"/>
    </source>
</evidence>
<dbReference type="GO" id="GO:0004671">
    <property type="term" value="F:protein C-terminal S-isoprenylcysteine carboxyl O-methyltransferase activity"/>
    <property type="evidence" value="ECO:0007669"/>
    <property type="project" value="UniProtKB-EC"/>
</dbReference>
<evidence type="ECO:0000256" key="1">
    <source>
        <dbReference type="ARBA" id="ARBA00004141"/>
    </source>
</evidence>
<dbReference type="RefSeq" id="XP_040764389.1">
    <property type="nucleotide sequence ID" value="XM_040903086.1"/>
</dbReference>
<evidence type="ECO:0000256" key="2">
    <source>
        <dbReference type="ARBA" id="ARBA00022692"/>
    </source>
</evidence>
<dbReference type="InParanoid" id="A0A165EB99"/>
<dbReference type="GeneID" id="63820117"/>
<dbReference type="Pfam" id="PF04140">
    <property type="entry name" value="ICMT"/>
    <property type="match status" value="1"/>
</dbReference>
<dbReference type="GO" id="GO:0032259">
    <property type="term" value="P:methylation"/>
    <property type="evidence" value="ECO:0007669"/>
    <property type="project" value="UniProtKB-KW"/>
</dbReference>
<reference evidence="6 7" key="1">
    <citation type="journal article" date="2016" name="Mol. Biol. Evol.">
        <title>Comparative Genomics of Early-Diverging Mushroom-Forming Fungi Provides Insights into the Origins of Lignocellulose Decay Capabilities.</title>
        <authorList>
            <person name="Nagy L.G."/>
            <person name="Riley R."/>
            <person name="Tritt A."/>
            <person name="Adam C."/>
            <person name="Daum C."/>
            <person name="Floudas D."/>
            <person name="Sun H."/>
            <person name="Yadav J.S."/>
            <person name="Pangilinan J."/>
            <person name="Larsson K.H."/>
            <person name="Matsuura K."/>
            <person name="Barry K."/>
            <person name="Labutti K."/>
            <person name="Kuo R."/>
            <person name="Ohm R.A."/>
            <person name="Bhattacharya S.S."/>
            <person name="Shirouzu T."/>
            <person name="Yoshinaga Y."/>
            <person name="Martin F.M."/>
            <person name="Grigoriev I.V."/>
            <person name="Hibbett D.S."/>
        </authorList>
    </citation>
    <scope>NUCLEOTIDE SEQUENCE [LARGE SCALE GENOMIC DNA]</scope>
    <source>
        <strain evidence="6 7">93-53</strain>
    </source>
</reference>
<dbReference type="PANTHER" id="PTHR12714">
    <property type="entry name" value="PROTEIN-S ISOPRENYLCYSTEINE O-METHYLTRANSFERASE"/>
    <property type="match status" value="1"/>
</dbReference>
<evidence type="ECO:0000256" key="3">
    <source>
        <dbReference type="ARBA" id="ARBA00022989"/>
    </source>
</evidence>
<dbReference type="Gene3D" id="1.20.120.1630">
    <property type="match status" value="1"/>
</dbReference>